<organism evidence="3 4">
    <name type="scientific">Marichromatium gracile</name>
    <name type="common">Chromatium gracile</name>
    <dbReference type="NCBI Taxonomy" id="1048"/>
    <lineage>
        <taxon>Bacteria</taxon>
        <taxon>Pseudomonadati</taxon>
        <taxon>Pseudomonadota</taxon>
        <taxon>Gammaproteobacteria</taxon>
        <taxon>Chromatiales</taxon>
        <taxon>Chromatiaceae</taxon>
        <taxon>Marichromatium</taxon>
    </lineage>
</organism>
<evidence type="ECO:0000313" key="3">
    <source>
        <dbReference type="EMBL" id="TCW35072.1"/>
    </source>
</evidence>
<dbReference type="EMBL" id="SMDC01000007">
    <property type="protein sequence ID" value="TCW35072.1"/>
    <property type="molecule type" value="Genomic_DNA"/>
</dbReference>
<dbReference type="Proteomes" id="UP000295247">
    <property type="component" value="Unassembled WGS sequence"/>
</dbReference>
<feature type="signal peptide" evidence="2">
    <location>
        <begin position="1"/>
        <end position="22"/>
    </location>
</feature>
<keyword evidence="2" id="KW-0732">Signal</keyword>
<feature type="chain" id="PRO_5020504512" description="Cysteine rich repeat protein" evidence="2">
    <location>
        <begin position="23"/>
        <end position="136"/>
    </location>
</feature>
<evidence type="ECO:0000256" key="2">
    <source>
        <dbReference type="SAM" id="SignalP"/>
    </source>
</evidence>
<gene>
    <name evidence="3" type="ORF">EDC29_10711</name>
</gene>
<feature type="region of interest" description="Disordered" evidence="1">
    <location>
        <begin position="115"/>
        <end position="136"/>
    </location>
</feature>
<comment type="caution">
    <text evidence="3">The sequence shown here is derived from an EMBL/GenBank/DDBJ whole genome shotgun (WGS) entry which is preliminary data.</text>
</comment>
<dbReference type="RefSeq" id="WP_123140385.1">
    <property type="nucleotide sequence ID" value="NZ_NRRH01000037.1"/>
</dbReference>
<evidence type="ECO:0000313" key="4">
    <source>
        <dbReference type="Proteomes" id="UP000295247"/>
    </source>
</evidence>
<dbReference type="AlphaFoldDB" id="A0A4R4A876"/>
<accession>A0A4R4A876</accession>
<feature type="compositionally biased region" description="Low complexity" evidence="1">
    <location>
        <begin position="115"/>
        <end position="127"/>
    </location>
</feature>
<protein>
    <recommendedName>
        <fullName evidence="5">Cysteine rich repeat protein</fullName>
    </recommendedName>
</protein>
<evidence type="ECO:0008006" key="5">
    <source>
        <dbReference type="Google" id="ProtNLM"/>
    </source>
</evidence>
<proteinExistence type="predicted"/>
<evidence type="ECO:0000256" key="1">
    <source>
        <dbReference type="SAM" id="MobiDB-lite"/>
    </source>
</evidence>
<sequence>MPLAFAPVLAAALLALSLGGCATPETSSDFKAQDPQSQTCLARCEIASTHCEQRQQIRETECQTHIRMIGEDYETCVANRGAGCLKPDVCLGADLRICRIQREECVAACAASHRATTAPSDVEAAASAEKEEQAEG</sequence>
<name>A0A4R4A876_MARGR</name>
<reference evidence="3 4" key="1">
    <citation type="submission" date="2019-03" db="EMBL/GenBank/DDBJ databases">
        <title>Genomic Encyclopedia of Type Strains, Phase IV (KMG-IV): sequencing the most valuable type-strain genomes for metagenomic binning, comparative biology and taxonomic classification.</title>
        <authorList>
            <person name="Goeker M."/>
        </authorList>
    </citation>
    <scope>NUCLEOTIDE SEQUENCE [LARGE SCALE GENOMIC DNA]</scope>
    <source>
        <strain evidence="3 4">DSM 203</strain>
    </source>
</reference>